<accession>A0A2K2FBZ6</accession>
<feature type="transmembrane region" description="Helical" evidence="17">
    <location>
        <begin position="40"/>
        <end position="60"/>
    </location>
</feature>
<name>A0A2K2FBZ6_9CLOT</name>
<dbReference type="GO" id="GO:0046677">
    <property type="term" value="P:response to antibiotic"/>
    <property type="evidence" value="ECO:0007669"/>
    <property type="project" value="UniProtKB-UniRule"/>
</dbReference>
<protein>
    <recommendedName>
        <fullName evidence="4 17">Undecaprenyl-diphosphatase</fullName>
        <ecNumber evidence="3 17">3.6.1.27</ecNumber>
    </recommendedName>
    <alternativeName>
        <fullName evidence="15 17">Bacitracin resistance protein</fullName>
    </alternativeName>
    <alternativeName>
        <fullName evidence="14 17">Undecaprenyl pyrophosphate phosphatase</fullName>
    </alternativeName>
</protein>
<dbReference type="PANTHER" id="PTHR30622">
    <property type="entry name" value="UNDECAPRENYL-DIPHOSPHATASE"/>
    <property type="match status" value="1"/>
</dbReference>
<keyword evidence="10 17" id="KW-1133">Transmembrane helix</keyword>
<evidence type="ECO:0000256" key="8">
    <source>
        <dbReference type="ARBA" id="ARBA00022960"/>
    </source>
</evidence>
<sequence>MLNSLEAFILGLVQGLTEFLPISSSGHLVIFQRLFGLHDVITFDVAVHFATLVAVCAVLWKDIIEILKRPFSKLPLLIVVGTIPTALIGVLLKDFFDSIFNSAVTLGFEFLITGLVLWYAESVRSRNKGLKEMTYTDATVVGVAQGLAILPAVSRSGLTLAGALSRGLNREFALKFSFLMSIPAILGAAVLDVYDTVKAGSLSVDVLPLVIGMLTAAVSGYLSVRFMLKVFSKTSLKVFSYYVFALGIIIIIEQLVSGKYFGKLF</sequence>
<organism evidence="18 19">
    <name type="scientific">Clostridium thermosuccinogenes</name>
    <dbReference type="NCBI Taxonomy" id="84032"/>
    <lineage>
        <taxon>Bacteria</taxon>
        <taxon>Bacillati</taxon>
        <taxon>Bacillota</taxon>
        <taxon>Clostridia</taxon>
        <taxon>Eubacteriales</taxon>
        <taxon>Clostridiaceae</taxon>
        <taxon>Clostridium</taxon>
    </lineage>
</organism>
<dbReference type="HAMAP" id="MF_01006">
    <property type="entry name" value="Undec_diphosphatase"/>
    <property type="match status" value="1"/>
</dbReference>
<feature type="transmembrane region" description="Helical" evidence="17">
    <location>
        <begin position="238"/>
        <end position="256"/>
    </location>
</feature>
<dbReference type="GO" id="GO:0005886">
    <property type="term" value="C:plasma membrane"/>
    <property type="evidence" value="ECO:0007669"/>
    <property type="project" value="UniProtKB-SubCell"/>
</dbReference>
<keyword evidence="13 17" id="KW-0961">Cell wall biogenesis/degradation</keyword>
<evidence type="ECO:0000256" key="9">
    <source>
        <dbReference type="ARBA" id="ARBA00022984"/>
    </source>
</evidence>
<feature type="transmembrane region" description="Helical" evidence="17">
    <location>
        <begin position="206"/>
        <end position="226"/>
    </location>
</feature>
<keyword evidence="9 17" id="KW-0573">Peptidoglycan synthesis</keyword>
<comment type="caution">
    <text evidence="18">The sequence shown here is derived from an EMBL/GenBank/DDBJ whole genome shotgun (WGS) entry which is preliminary data.</text>
</comment>
<evidence type="ECO:0000256" key="11">
    <source>
        <dbReference type="ARBA" id="ARBA00023136"/>
    </source>
</evidence>
<keyword evidence="12 17" id="KW-0046">Antibiotic resistance</keyword>
<dbReference type="EMBL" id="NIOJ01000051">
    <property type="protein sequence ID" value="PNT96312.1"/>
    <property type="molecule type" value="Genomic_DNA"/>
</dbReference>
<evidence type="ECO:0000256" key="13">
    <source>
        <dbReference type="ARBA" id="ARBA00023316"/>
    </source>
</evidence>
<evidence type="ECO:0000256" key="6">
    <source>
        <dbReference type="ARBA" id="ARBA00022692"/>
    </source>
</evidence>
<evidence type="ECO:0000256" key="17">
    <source>
        <dbReference type="HAMAP-Rule" id="MF_01006"/>
    </source>
</evidence>
<dbReference type="AlphaFoldDB" id="A0A2K2FBZ6"/>
<comment type="miscellaneous">
    <text evidence="17">Bacitracin is thought to be involved in the inhibition of peptidoglycan synthesis by sequestering undecaprenyl diphosphate, thereby reducing the pool of lipid carrier available.</text>
</comment>
<gene>
    <name evidence="17" type="primary">uppP</name>
    <name evidence="18" type="ORF">CDQ84_15555</name>
</gene>
<proteinExistence type="inferred from homology"/>
<evidence type="ECO:0000256" key="16">
    <source>
        <dbReference type="ARBA" id="ARBA00047594"/>
    </source>
</evidence>
<comment type="similarity">
    <text evidence="2 17">Belongs to the UppP family.</text>
</comment>
<evidence type="ECO:0000313" key="18">
    <source>
        <dbReference type="EMBL" id="PNT96312.1"/>
    </source>
</evidence>
<comment type="catalytic activity">
    <reaction evidence="16 17">
        <text>di-trans,octa-cis-undecaprenyl diphosphate + H2O = di-trans,octa-cis-undecaprenyl phosphate + phosphate + H(+)</text>
        <dbReference type="Rhea" id="RHEA:28094"/>
        <dbReference type="ChEBI" id="CHEBI:15377"/>
        <dbReference type="ChEBI" id="CHEBI:15378"/>
        <dbReference type="ChEBI" id="CHEBI:43474"/>
        <dbReference type="ChEBI" id="CHEBI:58405"/>
        <dbReference type="ChEBI" id="CHEBI:60392"/>
        <dbReference type="EC" id="3.6.1.27"/>
    </reaction>
</comment>
<comment type="subcellular location">
    <subcellularLocation>
        <location evidence="1 17">Cell membrane</location>
        <topology evidence="1 17">Multi-pass membrane protein</topology>
    </subcellularLocation>
</comment>
<feature type="transmembrane region" description="Helical" evidence="17">
    <location>
        <begin position="172"/>
        <end position="194"/>
    </location>
</feature>
<dbReference type="GO" id="GO:0009252">
    <property type="term" value="P:peptidoglycan biosynthetic process"/>
    <property type="evidence" value="ECO:0007669"/>
    <property type="project" value="UniProtKB-KW"/>
</dbReference>
<comment type="function">
    <text evidence="17">Catalyzes the dephosphorylation of undecaprenyl diphosphate (UPP). Confers resistance to bacitracin.</text>
</comment>
<evidence type="ECO:0000313" key="19">
    <source>
        <dbReference type="Proteomes" id="UP000236151"/>
    </source>
</evidence>
<dbReference type="GO" id="GO:0050380">
    <property type="term" value="F:undecaprenyl-diphosphatase activity"/>
    <property type="evidence" value="ECO:0007669"/>
    <property type="project" value="UniProtKB-UniRule"/>
</dbReference>
<evidence type="ECO:0000256" key="1">
    <source>
        <dbReference type="ARBA" id="ARBA00004651"/>
    </source>
</evidence>
<dbReference type="OrthoDB" id="9808289at2"/>
<evidence type="ECO:0000256" key="3">
    <source>
        <dbReference type="ARBA" id="ARBA00012374"/>
    </source>
</evidence>
<evidence type="ECO:0000256" key="4">
    <source>
        <dbReference type="ARBA" id="ARBA00021581"/>
    </source>
</evidence>
<evidence type="ECO:0000256" key="15">
    <source>
        <dbReference type="ARBA" id="ARBA00032932"/>
    </source>
</evidence>
<evidence type="ECO:0000256" key="2">
    <source>
        <dbReference type="ARBA" id="ARBA00010621"/>
    </source>
</evidence>
<evidence type="ECO:0000256" key="10">
    <source>
        <dbReference type="ARBA" id="ARBA00022989"/>
    </source>
</evidence>
<keyword evidence="7 17" id="KW-0378">Hydrolase</keyword>
<dbReference type="EC" id="3.6.1.27" evidence="3 17"/>
<reference evidence="18 19" key="1">
    <citation type="submission" date="2017-06" db="EMBL/GenBank/DDBJ databases">
        <title>Investigating the central metabolism of Clostridium thermosuccinogenes.</title>
        <authorList>
            <person name="Koendjbiharie J.G."/>
            <person name="van Kranenburg R."/>
        </authorList>
    </citation>
    <scope>NUCLEOTIDE SEQUENCE [LARGE SCALE GENOMIC DNA]</scope>
    <source>
        <strain evidence="18 19">DSM 5806</strain>
    </source>
</reference>
<dbReference type="KEGG" id="cthd:CDO33_17355"/>
<feature type="transmembrane region" description="Helical" evidence="17">
    <location>
        <begin position="98"/>
        <end position="120"/>
    </location>
</feature>
<dbReference type="Proteomes" id="UP000236151">
    <property type="component" value="Unassembled WGS sequence"/>
</dbReference>
<keyword evidence="5 17" id="KW-1003">Cell membrane</keyword>
<keyword evidence="8 17" id="KW-0133">Cell shape</keyword>
<dbReference type="Pfam" id="PF02673">
    <property type="entry name" value="BacA"/>
    <property type="match status" value="1"/>
</dbReference>
<evidence type="ECO:0000256" key="5">
    <source>
        <dbReference type="ARBA" id="ARBA00022475"/>
    </source>
</evidence>
<evidence type="ECO:0000256" key="14">
    <source>
        <dbReference type="ARBA" id="ARBA00032707"/>
    </source>
</evidence>
<keyword evidence="11 17" id="KW-0472">Membrane</keyword>
<dbReference type="GO" id="GO:0071555">
    <property type="term" value="P:cell wall organization"/>
    <property type="evidence" value="ECO:0007669"/>
    <property type="project" value="UniProtKB-KW"/>
</dbReference>
<evidence type="ECO:0000256" key="7">
    <source>
        <dbReference type="ARBA" id="ARBA00022801"/>
    </source>
</evidence>
<keyword evidence="6 17" id="KW-0812">Transmembrane</keyword>
<evidence type="ECO:0000256" key="12">
    <source>
        <dbReference type="ARBA" id="ARBA00023251"/>
    </source>
</evidence>
<keyword evidence="19" id="KW-1185">Reference proteome</keyword>
<dbReference type="InterPro" id="IPR003824">
    <property type="entry name" value="UppP"/>
</dbReference>
<feature type="transmembrane region" description="Helical" evidence="17">
    <location>
        <begin position="72"/>
        <end position="92"/>
    </location>
</feature>
<dbReference type="PANTHER" id="PTHR30622:SF4">
    <property type="entry name" value="UNDECAPRENYL-DIPHOSPHATASE"/>
    <property type="match status" value="1"/>
</dbReference>
<dbReference type="GO" id="GO:0008360">
    <property type="term" value="P:regulation of cell shape"/>
    <property type="evidence" value="ECO:0007669"/>
    <property type="project" value="UniProtKB-KW"/>
</dbReference>